<name>A0A2R2MNK5_LINAN</name>
<evidence type="ECO:0000256" key="2">
    <source>
        <dbReference type="SAM" id="MobiDB-lite"/>
    </source>
</evidence>
<evidence type="ECO:0000259" key="3">
    <source>
        <dbReference type="Pfam" id="PF19314"/>
    </source>
</evidence>
<dbReference type="KEGG" id="lak:106153659"/>
<organism evidence="4 5">
    <name type="scientific">Lingula anatina</name>
    <name type="common">Brachiopod</name>
    <name type="synonym">Lingula unguis</name>
    <dbReference type="NCBI Taxonomy" id="7574"/>
    <lineage>
        <taxon>Eukaryota</taxon>
        <taxon>Metazoa</taxon>
        <taxon>Spiralia</taxon>
        <taxon>Lophotrochozoa</taxon>
        <taxon>Brachiopoda</taxon>
        <taxon>Linguliformea</taxon>
        <taxon>Lingulata</taxon>
        <taxon>Lingulida</taxon>
        <taxon>Linguloidea</taxon>
        <taxon>Lingulidae</taxon>
        <taxon>Lingula</taxon>
    </lineage>
</organism>
<feature type="compositionally biased region" description="Basic and acidic residues" evidence="2">
    <location>
        <begin position="186"/>
        <end position="198"/>
    </location>
</feature>
<dbReference type="STRING" id="7574.A0A2R2MNK5"/>
<dbReference type="Proteomes" id="UP000085678">
    <property type="component" value="Unplaced"/>
</dbReference>
<dbReference type="PANTHER" id="PTHR21705">
    <property type="entry name" value="RAI16 PROTEIN-RELATED"/>
    <property type="match status" value="1"/>
</dbReference>
<evidence type="ECO:0000313" key="4">
    <source>
        <dbReference type="Proteomes" id="UP000085678"/>
    </source>
</evidence>
<dbReference type="Pfam" id="PF19314">
    <property type="entry name" value="DUF5917"/>
    <property type="match status" value="1"/>
</dbReference>
<sequence>MFSKFTTIFHQAVEVLAPTQPVQGDFLYHWKAITNYYLERKDERVSIEQTNIQSHLDQMLETLVQEEKSSESGSTGPCMEYMLQHKLLETMYTLGRSDSPPGMKQAVLVFFTKLLSWIRQPLLPHINVYRPVHRLIHVCGEVLAAPTENEEIQFLLTVCAKLKADPYLVNFFIESPKNMKSPKTSQSKDQEKQGEPKVKNPEFSLIKSLLALINSADGRVCVKSCEGLLLCASLPEDYAACCLIEHTDFCRILSSKLCTLYTNIPRALDPADIELAEAKWGLDRVTESDDTQSFPGKRQLISFLSWLDYCDQLIYVAHPKTAIAMSNAIISAFFEGVLLTSILQTCESTAITATAMLTRCLRLVTSKPLSRGLVEFILGSDREPEYPQQEGHKLRHKLIMRCNHLSQEMSLANLKLFETLLVKPNEHTFHNLVLRNLIGRDYCSEEDGEEAQIAGEEIIQSKSRRTICSERHDYNVNGESSSVATSDSVSSWSPSCSVTSSPSNSPKKPAVHKIVNSFLCLLPEDVKSSYQMTDSGYDTYLRDAHVQFADVCSACQAWGWPSSPTAEPEYKREQFFEGAFLKMLFDKLSRILSQSYETNLQVTSIISKLALLPHGNLHEYLLFPDLPLSPGARSLFTIFRKVVNDLEIQIKVIPDLSAKLMTIRQQLVGVLEEQRKAKHNLQVCIENGTMLQGVIIMEEFCKELAAIAFVKHHDIMGK</sequence>
<dbReference type="Pfam" id="PF19311">
    <property type="entry name" value="KELAA"/>
    <property type="match status" value="1"/>
</dbReference>
<evidence type="ECO:0000313" key="5">
    <source>
        <dbReference type="RefSeq" id="XP_023931796.1"/>
    </source>
</evidence>
<dbReference type="RefSeq" id="XP_023931796.1">
    <property type="nucleotide sequence ID" value="XM_024076028.1"/>
</dbReference>
<dbReference type="InterPro" id="IPR019384">
    <property type="entry name" value="FHIP"/>
</dbReference>
<dbReference type="AlphaFoldDB" id="A0A2R2MNK5"/>
<dbReference type="PANTHER" id="PTHR21705:SF12">
    <property type="entry name" value="FHF COMPLEX SUBUNIT HOOK-INTERACTING PROTEIN C-TERMINAL DOMAIN-CONTAINING PROTEIN"/>
    <property type="match status" value="1"/>
</dbReference>
<comment type="similarity">
    <text evidence="1">Belongs to the FHIP family.</text>
</comment>
<evidence type="ECO:0000256" key="1">
    <source>
        <dbReference type="ARBA" id="ARBA00024336"/>
    </source>
</evidence>
<dbReference type="Pfam" id="PF10257">
    <property type="entry name" value="RAI16-like"/>
    <property type="match status" value="1"/>
</dbReference>
<protein>
    <submittedName>
        <fullName evidence="5">Protein FAM160B1-like</fullName>
    </submittedName>
</protein>
<dbReference type="InterPro" id="IPR045668">
    <property type="entry name" value="FHIP_KELAA_motif"/>
</dbReference>
<accession>A0A2R2MNK5</accession>
<feature type="region of interest" description="Disordered" evidence="2">
    <location>
        <begin position="178"/>
        <end position="198"/>
    </location>
</feature>
<dbReference type="InParanoid" id="A0A2R2MNK5"/>
<proteinExistence type="inferred from homology"/>
<dbReference type="OrthoDB" id="5350595at2759"/>
<feature type="domain" description="FHF complex subunit HOOK-interacting protein C-terminal" evidence="3">
    <location>
        <begin position="577"/>
        <end position="669"/>
    </location>
</feature>
<reference evidence="5" key="1">
    <citation type="submission" date="2025-08" db="UniProtKB">
        <authorList>
            <consortium name="RefSeq"/>
        </authorList>
    </citation>
    <scope>IDENTIFICATION</scope>
    <source>
        <tissue evidence="5">Gonads</tissue>
    </source>
</reference>
<dbReference type="InterPro" id="IPR045669">
    <property type="entry name" value="FHIP_C"/>
</dbReference>
<dbReference type="GeneID" id="106153659"/>
<gene>
    <name evidence="5" type="primary">LOC106153659</name>
</gene>
<keyword evidence="4" id="KW-1185">Reference proteome</keyword>